<dbReference type="AlphaFoldDB" id="A0A8H7YYI5"/>
<evidence type="ECO:0000313" key="2">
    <source>
        <dbReference type="Proteomes" id="UP000670092"/>
    </source>
</evidence>
<dbReference type="EMBL" id="JAEVHI010000002">
    <property type="protein sequence ID" value="KAG5298688.1"/>
    <property type="molecule type" value="Genomic_DNA"/>
</dbReference>
<dbReference type="VEuPathDB" id="FungiDB:I7I52_08723"/>
<organism evidence="1 2">
    <name type="scientific">Ajellomyces capsulatus</name>
    <name type="common">Darling's disease fungus</name>
    <name type="synonym">Histoplasma capsulatum</name>
    <dbReference type="NCBI Taxonomy" id="5037"/>
    <lineage>
        <taxon>Eukaryota</taxon>
        <taxon>Fungi</taxon>
        <taxon>Dikarya</taxon>
        <taxon>Ascomycota</taxon>
        <taxon>Pezizomycotina</taxon>
        <taxon>Eurotiomycetes</taxon>
        <taxon>Eurotiomycetidae</taxon>
        <taxon>Onygenales</taxon>
        <taxon>Ajellomycetaceae</taxon>
        <taxon>Histoplasma</taxon>
    </lineage>
</organism>
<gene>
    <name evidence="1" type="ORF">I7I52_08723</name>
</gene>
<evidence type="ECO:0000313" key="1">
    <source>
        <dbReference type="EMBL" id="KAG5298688.1"/>
    </source>
</evidence>
<comment type="caution">
    <text evidence="1">The sequence shown here is derived from an EMBL/GenBank/DDBJ whole genome shotgun (WGS) entry which is preliminary data.</text>
</comment>
<sequence length="75" mass="8753">MTILAFYYLTILHSFRGSFSCLLEQVQLVLFILQKRKKSLRHFLISTLINKGKSEEARVNIDISMSTERRANCQC</sequence>
<accession>A0A8H7YYI5</accession>
<name>A0A8H7YYI5_AJECA</name>
<reference evidence="1 2" key="1">
    <citation type="submission" date="2021-01" db="EMBL/GenBank/DDBJ databases">
        <title>Chromosome-level genome assembly of a human fungal pathogen reveals clustering of transcriptionally co-regulated genes.</title>
        <authorList>
            <person name="Voorhies M."/>
            <person name="Cohen S."/>
            <person name="Shea T.P."/>
            <person name="Petrus S."/>
            <person name="Munoz J.F."/>
            <person name="Poplawski S."/>
            <person name="Goldman W.E."/>
            <person name="Michael T."/>
            <person name="Cuomo C.A."/>
            <person name="Sil A."/>
            <person name="Beyhan S."/>
        </authorList>
    </citation>
    <scope>NUCLEOTIDE SEQUENCE [LARGE SCALE GENOMIC DNA]</scope>
    <source>
        <strain evidence="1 2">G184AR</strain>
    </source>
</reference>
<proteinExistence type="predicted"/>
<protein>
    <submittedName>
        <fullName evidence="1">Uncharacterized protein</fullName>
    </submittedName>
</protein>
<dbReference type="Proteomes" id="UP000670092">
    <property type="component" value="Unassembled WGS sequence"/>
</dbReference>